<dbReference type="FunFam" id="1.10.340.70:FF:000001">
    <property type="entry name" value="Retrovirus-related Pol polyprotein from transposon gypsy-like Protein"/>
    <property type="match status" value="1"/>
</dbReference>
<evidence type="ECO:0000256" key="7">
    <source>
        <dbReference type="ARBA" id="ARBA00022801"/>
    </source>
</evidence>
<dbReference type="Gene3D" id="1.10.340.70">
    <property type="match status" value="1"/>
</dbReference>
<evidence type="ECO:0000256" key="6">
    <source>
        <dbReference type="ARBA" id="ARBA00022759"/>
    </source>
</evidence>
<evidence type="ECO:0000256" key="1">
    <source>
        <dbReference type="ARBA" id="ARBA00012493"/>
    </source>
</evidence>
<keyword evidence="8" id="KW-0695">RNA-directed DNA polymerase</keyword>
<keyword evidence="4" id="KW-0548">Nucleotidyltransferase</keyword>
<keyword evidence="6" id="KW-0255">Endonuclease</keyword>
<dbReference type="CDD" id="cd01647">
    <property type="entry name" value="RT_LTR"/>
    <property type="match status" value="1"/>
</dbReference>
<dbReference type="GO" id="GO:0004519">
    <property type="term" value="F:endonuclease activity"/>
    <property type="evidence" value="ECO:0007669"/>
    <property type="project" value="UniProtKB-KW"/>
</dbReference>
<dbReference type="SUPFAM" id="SSF53098">
    <property type="entry name" value="Ribonuclease H-like"/>
    <property type="match status" value="1"/>
</dbReference>
<dbReference type="PANTHER" id="PTHR37984">
    <property type="entry name" value="PROTEIN CBG26694"/>
    <property type="match status" value="1"/>
</dbReference>
<dbReference type="GO" id="GO:0003964">
    <property type="term" value="F:RNA-directed DNA polymerase activity"/>
    <property type="evidence" value="ECO:0007669"/>
    <property type="project" value="UniProtKB-KW"/>
</dbReference>
<organism evidence="12 13">
    <name type="scientific">Tenebrio molitor</name>
    <name type="common">Yellow mealworm beetle</name>
    <dbReference type="NCBI Taxonomy" id="7067"/>
    <lineage>
        <taxon>Eukaryota</taxon>
        <taxon>Metazoa</taxon>
        <taxon>Ecdysozoa</taxon>
        <taxon>Arthropoda</taxon>
        <taxon>Hexapoda</taxon>
        <taxon>Insecta</taxon>
        <taxon>Pterygota</taxon>
        <taxon>Neoptera</taxon>
        <taxon>Endopterygota</taxon>
        <taxon>Coleoptera</taxon>
        <taxon>Polyphaga</taxon>
        <taxon>Cucujiformia</taxon>
        <taxon>Tenebrionidae</taxon>
        <taxon>Tenebrio</taxon>
    </lineage>
</organism>
<dbReference type="SUPFAM" id="SSF56672">
    <property type="entry name" value="DNA/RNA polymerases"/>
    <property type="match status" value="1"/>
</dbReference>
<sequence>MDAHRLVRDELLYEMRVRGLSDLSHETVSTLRRKLSELLRTEAFGVLVTHDSFEPDLVVETQTCVEKVTQLSEFLSGRTAIVKGSNDERIVETRMKHLYGRVARVQKVIDASHTRNPVVTDSVQSILHQLGVLESVLDTKIQDQTPVAEPPAASSTLVGAVMLHKQQIPVCKWGITFSGKVSEMSVNSFLERVEEYRVARGVSTHELLVSAVDLLEGPALIWYRSVRSTVHSWEEFVRLIRLEYLPFDYEHELWSEIRHRVQGAEESVGAYFACMINLFNRLPVQPSEVERLNILRRNLLPYFIHGIGPIDIETVSQLMATCKKLEVTKSLATASRAANPKASLLEPGLADDTSVRPKPVRKSVAAVSCWNCQHTGHVFAQCSEPHATPVTTSKDSWQSWLAFVSLQCRKSEIDALNAKFVSPKGLLDSGAAVTVIGDPGWLKLRSLGLTLHPHQPVCVADGSVLAVSGSVDLPIEVSGRVRVTRVVVVPSVTSEILLGVDLWKDLDLVPRLRHSTYSFGNSLDGLCEVSQPITPDQRAQKLIDDEVEKMLALGVIEPSRSAWSSPVVMINQVSKRDAYPLPYVNSILTRLHNARYFSSIDVKSAYWQIPLSEASKEITAFTVPGKGLFQFTRMPFGLHNAPATWQRFVDTVIGADLEPLVFVYLDDVIVATPDFHQHLDVLEKVLTRGVRTDPSKIECMLNYPRPTSVKELRRFVGLISWYRRFVRNFSTIVSPLTRLTRKNQRFCWSPEAEQAFLDIKNCLVTAPILASPDFSLPFVLQCDASQKKSSRMRVERFRRLSVNIPRRNLYGIEKFRPYLEGIKFTVVTDHSSLLWLHKLQNPSGRLARWSLRLQGYSFDIVHRKGASNVVPDALSRAISAIDVPRQVTDQWYNSLRDRIMDRPHKYPRFCVRDWKIFYLPRSGVPSGHPDEDWKLVIPKELRQAALQENHDAATAGHFGYFKTQKRVTYYWPKMNADIARYIKKCDVCASQKPEQRPPHGRMGRRVVTKPWELVCTDLMGPFPLSKKGHRFILVVADCFTKFVFIVPLRSATSSALQENVERIFLTVGTPALMICVRKTA</sequence>
<dbReference type="Pfam" id="PF17917">
    <property type="entry name" value="RT_RNaseH"/>
    <property type="match status" value="1"/>
</dbReference>
<evidence type="ECO:0000256" key="8">
    <source>
        <dbReference type="ARBA" id="ARBA00022918"/>
    </source>
</evidence>
<protein>
    <recommendedName>
        <fullName evidence="1">RNA-directed DNA polymerase</fullName>
        <ecNumber evidence="1">2.7.7.49</ecNumber>
    </recommendedName>
</protein>
<dbReference type="GO" id="GO:0003676">
    <property type="term" value="F:nucleic acid binding"/>
    <property type="evidence" value="ECO:0007669"/>
    <property type="project" value="InterPro"/>
</dbReference>
<keyword evidence="5" id="KW-0540">Nuclease</keyword>
<dbReference type="FunFam" id="3.10.10.10:FF:000007">
    <property type="entry name" value="Retrovirus-related Pol polyprotein from transposon 17.6-like Protein"/>
    <property type="match status" value="1"/>
</dbReference>
<keyword evidence="3" id="KW-0808">Transferase</keyword>
<dbReference type="InterPro" id="IPR041577">
    <property type="entry name" value="RT_RNaseH_2"/>
</dbReference>
<dbReference type="EMBL" id="JABDTM020000049">
    <property type="protein sequence ID" value="KAH0822753.1"/>
    <property type="molecule type" value="Genomic_DNA"/>
</dbReference>
<dbReference type="InterPro" id="IPR041588">
    <property type="entry name" value="Integrase_H2C2"/>
</dbReference>
<dbReference type="InterPro" id="IPR000477">
    <property type="entry name" value="RT_dom"/>
</dbReference>
<reference evidence="12" key="2">
    <citation type="submission" date="2021-08" db="EMBL/GenBank/DDBJ databases">
        <authorList>
            <person name="Eriksson T."/>
        </authorList>
    </citation>
    <scope>NUCLEOTIDE SEQUENCE</scope>
    <source>
        <strain evidence="12">Stoneville</strain>
        <tissue evidence="12">Whole head</tissue>
    </source>
</reference>
<accession>A0A8J6I089</accession>
<evidence type="ECO:0000256" key="9">
    <source>
        <dbReference type="ARBA" id="ARBA00023268"/>
    </source>
</evidence>
<keyword evidence="2" id="KW-0645">Protease</keyword>
<dbReference type="PROSITE" id="PS50994">
    <property type="entry name" value="INTEGRASE"/>
    <property type="match status" value="1"/>
</dbReference>
<name>A0A8J6I089_TENMO</name>
<evidence type="ECO:0000256" key="2">
    <source>
        <dbReference type="ARBA" id="ARBA00022670"/>
    </source>
</evidence>
<dbReference type="Gene3D" id="2.40.70.10">
    <property type="entry name" value="Acid Proteases"/>
    <property type="match status" value="1"/>
</dbReference>
<dbReference type="Gene3D" id="3.30.70.270">
    <property type="match status" value="2"/>
</dbReference>
<dbReference type="Pfam" id="PF00078">
    <property type="entry name" value="RVT_1"/>
    <property type="match status" value="1"/>
</dbReference>
<dbReference type="AlphaFoldDB" id="A0A8J6I089"/>
<dbReference type="GO" id="GO:0042575">
    <property type="term" value="C:DNA polymerase complex"/>
    <property type="evidence" value="ECO:0007669"/>
    <property type="project" value="UniProtKB-ARBA"/>
</dbReference>
<dbReference type="InterPro" id="IPR036397">
    <property type="entry name" value="RNaseH_sf"/>
</dbReference>
<evidence type="ECO:0000256" key="4">
    <source>
        <dbReference type="ARBA" id="ARBA00022695"/>
    </source>
</evidence>
<dbReference type="EC" id="2.7.7.49" evidence="1"/>
<evidence type="ECO:0000259" key="10">
    <source>
        <dbReference type="PROSITE" id="PS50878"/>
    </source>
</evidence>
<keyword evidence="7" id="KW-0378">Hydrolase</keyword>
<dbReference type="CDD" id="cd09274">
    <property type="entry name" value="RNase_HI_RT_Ty3"/>
    <property type="match status" value="1"/>
</dbReference>
<dbReference type="Proteomes" id="UP000719412">
    <property type="component" value="Unassembled WGS sequence"/>
</dbReference>
<dbReference type="PANTHER" id="PTHR37984:SF5">
    <property type="entry name" value="PROTEIN NYNRIN-LIKE"/>
    <property type="match status" value="1"/>
</dbReference>
<proteinExistence type="predicted"/>
<dbReference type="FunFam" id="3.30.70.270:FF:000020">
    <property type="entry name" value="Transposon Tf2-6 polyprotein-like Protein"/>
    <property type="match status" value="1"/>
</dbReference>
<dbReference type="GO" id="GO:0006508">
    <property type="term" value="P:proteolysis"/>
    <property type="evidence" value="ECO:0007669"/>
    <property type="project" value="UniProtKB-KW"/>
</dbReference>
<feature type="domain" description="Integrase catalytic" evidence="11">
    <location>
        <begin position="1006"/>
        <end position="1080"/>
    </location>
</feature>
<dbReference type="Pfam" id="PF17919">
    <property type="entry name" value="RT_RNaseH_2"/>
    <property type="match status" value="1"/>
</dbReference>
<dbReference type="InterPro" id="IPR012337">
    <property type="entry name" value="RNaseH-like_sf"/>
</dbReference>
<comment type="caution">
    <text evidence="12">The sequence shown here is derived from an EMBL/GenBank/DDBJ whole genome shotgun (WGS) entry which is preliminary data.</text>
</comment>
<dbReference type="InterPro" id="IPR041373">
    <property type="entry name" value="RT_RNaseH"/>
</dbReference>
<dbReference type="SUPFAM" id="SSF50630">
    <property type="entry name" value="Acid proteases"/>
    <property type="match status" value="1"/>
</dbReference>
<dbReference type="Pfam" id="PF03732">
    <property type="entry name" value="Retrotrans_gag"/>
    <property type="match status" value="1"/>
</dbReference>
<dbReference type="InterPro" id="IPR001584">
    <property type="entry name" value="Integrase_cat-core"/>
</dbReference>
<dbReference type="Pfam" id="PF17921">
    <property type="entry name" value="Integrase_H2C2"/>
    <property type="match status" value="1"/>
</dbReference>
<evidence type="ECO:0000313" key="12">
    <source>
        <dbReference type="EMBL" id="KAH0822753.1"/>
    </source>
</evidence>
<dbReference type="PROSITE" id="PS50878">
    <property type="entry name" value="RT_POL"/>
    <property type="match status" value="1"/>
</dbReference>
<dbReference type="InterPro" id="IPR043128">
    <property type="entry name" value="Rev_trsase/Diguanyl_cyclase"/>
</dbReference>
<keyword evidence="9" id="KW-0511">Multifunctional enzyme</keyword>
<evidence type="ECO:0000256" key="3">
    <source>
        <dbReference type="ARBA" id="ARBA00022679"/>
    </source>
</evidence>
<evidence type="ECO:0000313" key="13">
    <source>
        <dbReference type="Proteomes" id="UP000719412"/>
    </source>
</evidence>
<dbReference type="InterPro" id="IPR005162">
    <property type="entry name" value="Retrotrans_gag_dom"/>
</dbReference>
<feature type="domain" description="Reverse transcriptase" evidence="10">
    <location>
        <begin position="490"/>
        <end position="720"/>
    </location>
</feature>
<keyword evidence="13" id="KW-1185">Reference proteome</keyword>
<dbReference type="GO" id="GO:0015074">
    <property type="term" value="P:DNA integration"/>
    <property type="evidence" value="ECO:0007669"/>
    <property type="project" value="InterPro"/>
</dbReference>
<reference evidence="12" key="1">
    <citation type="journal article" date="2020" name="J Insects Food Feed">
        <title>The yellow mealworm (Tenebrio molitor) genome: a resource for the emerging insects as food and feed industry.</title>
        <authorList>
            <person name="Eriksson T."/>
            <person name="Andere A."/>
            <person name="Kelstrup H."/>
            <person name="Emery V."/>
            <person name="Picard C."/>
        </authorList>
    </citation>
    <scope>NUCLEOTIDE SEQUENCE</scope>
    <source>
        <strain evidence="12">Stoneville</strain>
        <tissue evidence="12">Whole head</tissue>
    </source>
</reference>
<dbReference type="InterPro" id="IPR050951">
    <property type="entry name" value="Retrovirus_Pol_polyprotein"/>
</dbReference>
<evidence type="ECO:0000259" key="11">
    <source>
        <dbReference type="PROSITE" id="PS50994"/>
    </source>
</evidence>
<dbReference type="GO" id="GO:0008233">
    <property type="term" value="F:peptidase activity"/>
    <property type="evidence" value="ECO:0007669"/>
    <property type="project" value="UniProtKB-KW"/>
</dbReference>
<dbReference type="InterPro" id="IPR043502">
    <property type="entry name" value="DNA/RNA_pol_sf"/>
</dbReference>
<dbReference type="Gene3D" id="3.10.10.10">
    <property type="entry name" value="HIV Type 1 Reverse Transcriptase, subunit A, domain 1"/>
    <property type="match status" value="1"/>
</dbReference>
<dbReference type="Gene3D" id="3.30.420.10">
    <property type="entry name" value="Ribonuclease H-like superfamily/Ribonuclease H"/>
    <property type="match status" value="1"/>
</dbReference>
<dbReference type="InterPro" id="IPR021109">
    <property type="entry name" value="Peptidase_aspartic_dom_sf"/>
</dbReference>
<gene>
    <name evidence="12" type="ORF">GEV33_000041</name>
</gene>
<evidence type="ECO:0000256" key="5">
    <source>
        <dbReference type="ARBA" id="ARBA00022722"/>
    </source>
</evidence>